<dbReference type="PANTHER" id="PTHR34989:SF1">
    <property type="entry name" value="PROTEIN HDED"/>
    <property type="match status" value="1"/>
</dbReference>
<feature type="transmembrane region" description="Helical" evidence="1">
    <location>
        <begin position="100"/>
        <end position="120"/>
    </location>
</feature>
<dbReference type="RefSeq" id="WP_128561943.1">
    <property type="nucleotide sequence ID" value="NZ_BPQH01000001.1"/>
</dbReference>
<dbReference type="InterPro" id="IPR005325">
    <property type="entry name" value="DUF308_memb"/>
</dbReference>
<feature type="transmembrane region" description="Helical" evidence="1">
    <location>
        <begin position="157"/>
        <end position="179"/>
    </location>
</feature>
<evidence type="ECO:0008006" key="4">
    <source>
        <dbReference type="Google" id="ProtNLM"/>
    </source>
</evidence>
<evidence type="ECO:0000313" key="3">
    <source>
        <dbReference type="Proteomes" id="UP001055167"/>
    </source>
</evidence>
<feature type="transmembrane region" description="Helical" evidence="1">
    <location>
        <begin position="126"/>
        <end position="150"/>
    </location>
</feature>
<keyword evidence="1" id="KW-0472">Membrane</keyword>
<keyword evidence="1" id="KW-1133">Transmembrane helix</keyword>
<feature type="transmembrane region" description="Helical" evidence="1">
    <location>
        <begin position="68"/>
        <end position="88"/>
    </location>
</feature>
<sequence>MSTGTPIPPNPPGPGAPSPYGQAGDALGLDRLGAMSAVLARNWWLIALRGVFAILFGIVALIAPIATLLTLVIFFSAYMLVDGIAEIVAAVRAAERHERWGYLLAAGLLNIVVGVLAFLLPGSALLAFVYLTAAWALVTGGLMIAAAFRLHNDHGRWWLGLGGALSILFGLALLVSPIASLIVLTYWMGGYAIAFGVFMLVLAFRLRSRHDGSARNPTGGTVRPA</sequence>
<gene>
    <name evidence="2" type="ORF">OPKNFCMD_0322</name>
</gene>
<dbReference type="Pfam" id="PF03729">
    <property type="entry name" value="DUF308"/>
    <property type="match status" value="2"/>
</dbReference>
<accession>A0ABQ4QSD6</accession>
<dbReference type="PANTHER" id="PTHR34989">
    <property type="entry name" value="PROTEIN HDED"/>
    <property type="match status" value="1"/>
</dbReference>
<protein>
    <recommendedName>
        <fullName evidence="4">HdeD family acid-resistance protein</fullName>
    </recommendedName>
</protein>
<organism evidence="2 3">
    <name type="scientific">Methylobacterium crusticola</name>
    <dbReference type="NCBI Taxonomy" id="1697972"/>
    <lineage>
        <taxon>Bacteria</taxon>
        <taxon>Pseudomonadati</taxon>
        <taxon>Pseudomonadota</taxon>
        <taxon>Alphaproteobacteria</taxon>
        <taxon>Hyphomicrobiales</taxon>
        <taxon>Methylobacteriaceae</taxon>
        <taxon>Methylobacterium</taxon>
    </lineage>
</organism>
<name>A0ABQ4QSD6_9HYPH</name>
<evidence type="ECO:0000256" key="1">
    <source>
        <dbReference type="SAM" id="Phobius"/>
    </source>
</evidence>
<reference evidence="2" key="1">
    <citation type="journal article" date="2021" name="Front. Microbiol.">
        <title>Comprehensive Comparative Genomics and Phenotyping of Methylobacterium Species.</title>
        <authorList>
            <person name="Alessa O."/>
            <person name="Ogura Y."/>
            <person name="Fujitani Y."/>
            <person name="Takami H."/>
            <person name="Hayashi T."/>
            <person name="Sahin N."/>
            <person name="Tani A."/>
        </authorList>
    </citation>
    <scope>NUCLEOTIDE SEQUENCE</scope>
    <source>
        <strain evidence="2">KCTC 52305</strain>
    </source>
</reference>
<proteinExistence type="predicted"/>
<dbReference type="InterPro" id="IPR052712">
    <property type="entry name" value="Acid_resist_chaperone_HdeD"/>
</dbReference>
<dbReference type="EMBL" id="BPQH01000001">
    <property type="protein sequence ID" value="GJD47614.1"/>
    <property type="molecule type" value="Genomic_DNA"/>
</dbReference>
<evidence type="ECO:0000313" key="2">
    <source>
        <dbReference type="EMBL" id="GJD47614.1"/>
    </source>
</evidence>
<dbReference type="Proteomes" id="UP001055167">
    <property type="component" value="Unassembled WGS sequence"/>
</dbReference>
<comment type="caution">
    <text evidence="2">The sequence shown here is derived from an EMBL/GenBank/DDBJ whole genome shotgun (WGS) entry which is preliminary data.</text>
</comment>
<keyword evidence="3" id="KW-1185">Reference proteome</keyword>
<feature type="transmembrane region" description="Helical" evidence="1">
    <location>
        <begin position="43"/>
        <end position="62"/>
    </location>
</feature>
<keyword evidence="1" id="KW-0812">Transmembrane</keyword>
<feature type="transmembrane region" description="Helical" evidence="1">
    <location>
        <begin position="185"/>
        <end position="206"/>
    </location>
</feature>
<reference evidence="2" key="2">
    <citation type="submission" date="2021-08" db="EMBL/GenBank/DDBJ databases">
        <authorList>
            <person name="Tani A."/>
            <person name="Ola A."/>
            <person name="Ogura Y."/>
            <person name="Katsura K."/>
            <person name="Hayashi T."/>
        </authorList>
    </citation>
    <scope>NUCLEOTIDE SEQUENCE</scope>
    <source>
        <strain evidence="2">KCTC 52305</strain>
    </source>
</reference>